<reference evidence="1 2" key="1">
    <citation type="submission" date="2019-05" db="EMBL/GenBank/DDBJ databases">
        <title>Another draft genome of Portunus trituberculatus and its Hox gene families provides insights of decapod evolution.</title>
        <authorList>
            <person name="Jeong J.-H."/>
            <person name="Song I."/>
            <person name="Kim S."/>
            <person name="Choi T."/>
            <person name="Kim D."/>
            <person name="Ryu S."/>
            <person name="Kim W."/>
        </authorList>
    </citation>
    <scope>NUCLEOTIDE SEQUENCE [LARGE SCALE GENOMIC DNA]</scope>
    <source>
        <tissue evidence="1">Muscle</tissue>
    </source>
</reference>
<sequence>MADGVRDTSAALSRLISFSFIRLNLDQHPRQTSPSVCGHVELRGARQGIGILVSEDPAFPALSHEQRLDMIALMLVLCRYPRGHHSLISPTSEGRLPTSTQYALNL</sequence>
<organism evidence="1 2">
    <name type="scientific">Portunus trituberculatus</name>
    <name type="common">Swimming crab</name>
    <name type="synonym">Neptunus trituberculatus</name>
    <dbReference type="NCBI Taxonomy" id="210409"/>
    <lineage>
        <taxon>Eukaryota</taxon>
        <taxon>Metazoa</taxon>
        <taxon>Ecdysozoa</taxon>
        <taxon>Arthropoda</taxon>
        <taxon>Crustacea</taxon>
        <taxon>Multicrustacea</taxon>
        <taxon>Malacostraca</taxon>
        <taxon>Eumalacostraca</taxon>
        <taxon>Eucarida</taxon>
        <taxon>Decapoda</taxon>
        <taxon>Pleocyemata</taxon>
        <taxon>Brachyura</taxon>
        <taxon>Eubrachyura</taxon>
        <taxon>Portunoidea</taxon>
        <taxon>Portunidae</taxon>
        <taxon>Portuninae</taxon>
        <taxon>Portunus</taxon>
    </lineage>
</organism>
<name>A0A5B7EBW2_PORTR</name>
<keyword evidence="2" id="KW-1185">Reference proteome</keyword>
<dbReference type="EMBL" id="VSRR010002329">
    <property type="protein sequence ID" value="MPC30855.1"/>
    <property type="molecule type" value="Genomic_DNA"/>
</dbReference>
<proteinExistence type="predicted"/>
<evidence type="ECO:0000313" key="2">
    <source>
        <dbReference type="Proteomes" id="UP000324222"/>
    </source>
</evidence>
<evidence type="ECO:0000313" key="1">
    <source>
        <dbReference type="EMBL" id="MPC30855.1"/>
    </source>
</evidence>
<dbReference type="AlphaFoldDB" id="A0A5B7EBW2"/>
<accession>A0A5B7EBW2</accession>
<gene>
    <name evidence="1" type="ORF">E2C01_024126</name>
</gene>
<dbReference type="Proteomes" id="UP000324222">
    <property type="component" value="Unassembled WGS sequence"/>
</dbReference>
<comment type="caution">
    <text evidence="1">The sequence shown here is derived from an EMBL/GenBank/DDBJ whole genome shotgun (WGS) entry which is preliminary data.</text>
</comment>
<protein>
    <submittedName>
        <fullName evidence="1">Uncharacterized protein</fullName>
    </submittedName>
</protein>